<reference evidence="3 5" key="1">
    <citation type="submission" date="2018-06" db="EMBL/GenBank/DDBJ databases">
        <title>Complete Genome Sequence of the Microcystin-Degrading Bacterium Sphingosinicella microcystinivorans Strain B-9.</title>
        <authorList>
            <person name="Jin H."/>
            <person name="Nishizawa T."/>
            <person name="Guo Y."/>
            <person name="Nishizawa A."/>
            <person name="Park H."/>
            <person name="Kato H."/>
            <person name="Tsuji K."/>
            <person name="Harada K."/>
        </authorList>
    </citation>
    <scope>NUCLEOTIDE SEQUENCE [LARGE SCALE GENOMIC DNA]</scope>
    <source>
        <strain evidence="3 5">B9</strain>
    </source>
</reference>
<dbReference type="GO" id="GO:0008757">
    <property type="term" value="F:S-adenosylmethionine-dependent methyltransferase activity"/>
    <property type="evidence" value="ECO:0007669"/>
    <property type="project" value="InterPro"/>
</dbReference>
<dbReference type="PANTHER" id="PTHR43861">
    <property type="entry name" value="TRANS-ACONITATE 2-METHYLTRANSFERASE-RELATED"/>
    <property type="match status" value="1"/>
</dbReference>
<keyword evidence="6" id="KW-1185">Reference proteome</keyword>
<feature type="domain" description="Methyltransferase type 11" evidence="2">
    <location>
        <begin position="39"/>
        <end position="126"/>
    </location>
</feature>
<dbReference type="PANTHER" id="PTHR43861:SF1">
    <property type="entry name" value="TRANS-ACONITATE 2-METHYLTRANSFERASE"/>
    <property type="match status" value="1"/>
</dbReference>
<dbReference type="SUPFAM" id="SSF53335">
    <property type="entry name" value="S-adenosyl-L-methionine-dependent methyltransferases"/>
    <property type="match status" value="1"/>
</dbReference>
<keyword evidence="1" id="KW-0812">Transmembrane</keyword>
<dbReference type="InterPro" id="IPR013216">
    <property type="entry name" value="Methyltransf_11"/>
</dbReference>
<protein>
    <submittedName>
        <fullName evidence="4">Methyltransferase family protein</fullName>
    </submittedName>
    <submittedName>
        <fullName evidence="3">Methyltransferase type 11</fullName>
    </submittedName>
</protein>
<dbReference type="EMBL" id="AP018711">
    <property type="protein sequence ID" value="BBE32758.1"/>
    <property type="molecule type" value="Genomic_DNA"/>
</dbReference>
<dbReference type="RefSeq" id="WP_121051023.1">
    <property type="nucleotide sequence ID" value="NZ_AP018711.1"/>
</dbReference>
<evidence type="ECO:0000313" key="4">
    <source>
        <dbReference type="EMBL" id="RKS89003.1"/>
    </source>
</evidence>
<dbReference type="EMBL" id="RBWX01000008">
    <property type="protein sequence ID" value="RKS89003.1"/>
    <property type="molecule type" value="Genomic_DNA"/>
</dbReference>
<evidence type="ECO:0000259" key="2">
    <source>
        <dbReference type="Pfam" id="PF08241"/>
    </source>
</evidence>
<dbReference type="AlphaFoldDB" id="A0AAD1FZI9"/>
<evidence type="ECO:0000313" key="5">
    <source>
        <dbReference type="Proteomes" id="UP000275727"/>
    </source>
</evidence>
<dbReference type="Gene3D" id="3.40.50.150">
    <property type="entry name" value="Vaccinia Virus protein VP39"/>
    <property type="match status" value="1"/>
</dbReference>
<keyword evidence="3" id="KW-0808">Transferase</keyword>
<keyword evidence="3" id="KW-0489">Methyltransferase</keyword>
<name>A0AAD1FZI9_SPHMI</name>
<keyword evidence="1" id="KW-0472">Membrane</keyword>
<dbReference type="KEGG" id="smic:SmB9_04160"/>
<accession>A0AAD1FZI9</accession>
<dbReference type="Proteomes" id="UP000275727">
    <property type="component" value="Chromosome"/>
</dbReference>
<reference evidence="4 6" key="2">
    <citation type="submission" date="2018-10" db="EMBL/GenBank/DDBJ databases">
        <title>Genomic Encyclopedia of Type Strains, Phase IV (KMG-IV): sequencing the most valuable type-strain genomes for metagenomic binning, comparative biology and taxonomic classification.</title>
        <authorList>
            <person name="Goeker M."/>
        </authorList>
    </citation>
    <scope>NUCLEOTIDE SEQUENCE [LARGE SCALE GENOMIC DNA]</scope>
    <source>
        <strain evidence="4 6">DSM 19791</strain>
    </source>
</reference>
<proteinExistence type="predicted"/>
<dbReference type="Pfam" id="PF08241">
    <property type="entry name" value="Methyltransf_11"/>
    <property type="match status" value="1"/>
</dbReference>
<evidence type="ECO:0000313" key="3">
    <source>
        <dbReference type="EMBL" id="BBE32758.1"/>
    </source>
</evidence>
<feature type="transmembrane region" description="Helical" evidence="1">
    <location>
        <begin position="12"/>
        <end position="31"/>
    </location>
</feature>
<sequence length="253" mass="26711">MTRQHNFDPAEYAAHAAFVPALGAAVLGLLAPKAGERILDLGCGDGVLTLKLVEAGASVLGTDADPAMVEAARAKGLDAEVMDGQQLKFDGGFDAVFSNAALHWMPDTAAVFAGVYRALRPGGRFVAECGGFGNIAAIRAGLRGLLKARGYAVPGHEDQIYMTAPQARGGLEAAGFTVETCDIIPRQTPLASGMAAWLTTFRTGFLDALKVTDSDRQAVIDETVELLRPILCDADGNWMADYVRLRFAATKPE</sequence>
<gene>
    <name evidence="4" type="ORF">DFR51_2216</name>
    <name evidence="3" type="ORF">SmB9_04160</name>
</gene>
<dbReference type="Proteomes" id="UP000276029">
    <property type="component" value="Unassembled WGS sequence"/>
</dbReference>
<evidence type="ECO:0000313" key="6">
    <source>
        <dbReference type="Proteomes" id="UP000276029"/>
    </source>
</evidence>
<dbReference type="InterPro" id="IPR029063">
    <property type="entry name" value="SAM-dependent_MTases_sf"/>
</dbReference>
<evidence type="ECO:0000256" key="1">
    <source>
        <dbReference type="SAM" id="Phobius"/>
    </source>
</evidence>
<dbReference type="CDD" id="cd02440">
    <property type="entry name" value="AdoMet_MTases"/>
    <property type="match status" value="1"/>
</dbReference>
<organism evidence="3 5">
    <name type="scientific">Sphingosinicella microcystinivorans</name>
    <dbReference type="NCBI Taxonomy" id="335406"/>
    <lineage>
        <taxon>Bacteria</taxon>
        <taxon>Pseudomonadati</taxon>
        <taxon>Pseudomonadota</taxon>
        <taxon>Alphaproteobacteria</taxon>
        <taxon>Sphingomonadales</taxon>
        <taxon>Sphingosinicellaceae</taxon>
        <taxon>Sphingosinicella</taxon>
    </lineage>
</organism>
<dbReference type="GO" id="GO:0032259">
    <property type="term" value="P:methylation"/>
    <property type="evidence" value="ECO:0007669"/>
    <property type="project" value="UniProtKB-KW"/>
</dbReference>
<keyword evidence="1" id="KW-1133">Transmembrane helix</keyword>